<comment type="caution">
    <text evidence="1">The sequence shown here is derived from an EMBL/GenBank/DDBJ whole genome shotgun (WGS) entry which is preliminary data.</text>
</comment>
<name>A0A0F9CAT1_9ZZZZ</name>
<accession>A0A0F9CAT1</accession>
<dbReference type="InterPro" id="IPR008928">
    <property type="entry name" value="6-hairpin_glycosidase_sf"/>
</dbReference>
<evidence type="ECO:0000313" key="1">
    <source>
        <dbReference type="EMBL" id="KKL46498.1"/>
    </source>
</evidence>
<sequence>RRAIEMAVGVRADFAGLLIDPRPPAPWDRYRLVKNFRGCKIHADLHRGDSLSVKLDGQEVDPLIPAERLAEMDECKLEITYV</sequence>
<proteinExistence type="predicted"/>
<gene>
    <name evidence="1" type="ORF">LCGC14_2344950</name>
</gene>
<dbReference type="EMBL" id="LAZR01034007">
    <property type="protein sequence ID" value="KKL46498.1"/>
    <property type="molecule type" value="Genomic_DNA"/>
</dbReference>
<dbReference type="SUPFAM" id="SSF48208">
    <property type="entry name" value="Six-hairpin glycosidases"/>
    <property type="match status" value="1"/>
</dbReference>
<dbReference type="Gene3D" id="2.60.420.10">
    <property type="entry name" value="Maltose phosphorylase, domain 3"/>
    <property type="match status" value="1"/>
</dbReference>
<dbReference type="GO" id="GO:0005975">
    <property type="term" value="P:carbohydrate metabolic process"/>
    <property type="evidence" value="ECO:0007669"/>
    <property type="project" value="InterPro"/>
</dbReference>
<feature type="non-terminal residue" evidence="1">
    <location>
        <position position="1"/>
    </location>
</feature>
<protein>
    <submittedName>
        <fullName evidence="1">Uncharacterized protein</fullName>
    </submittedName>
</protein>
<reference evidence="1" key="1">
    <citation type="journal article" date="2015" name="Nature">
        <title>Complex archaea that bridge the gap between prokaryotes and eukaryotes.</title>
        <authorList>
            <person name="Spang A."/>
            <person name="Saw J.H."/>
            <person name="Jorgensen S.L."/>
            <person name="Zaremba-Niedzwiedzka K."/>
            <person name="Martijn J."/>
            <person name="Lind A.E."/>
            <person name="van Eijk R."/>
            <person name="Schleper C."/>
            <person name="Guy L."/>
            <person name="Ettema T.J."/>
        </authorList>
    </citation>
    <scope>NUCLEOTIDE SEQUENCE</scope>
</reference>
<dbReference type="AlphaFoldDB" id="A0A0F9CAT1"/>
<organism evidence="1">
    <name type="scientific">marine sediment metagenome</name>
    <dbReference type="NCBI Taxonomy" id="412755"/>
    <lineage>
        <taxon>unclassified sequences</taxon>
        <taxon>metagenomes</taxon>
        <taxon>ecological metagenomes</taxon>
    </lineage>
</organism>